<dbReference type="SUPFAM" id="SSF53927">
    <property type="entry name" value="Cytidine deaminase-like"/>
    <property type="match status" value="1"/>
</dbReference>
<evidence type="ECO:0000256" key="8">
    <source>
        <dbReference type="ARBA" id="ARBA00022833"/>
    </source>
</evidence>
<dbReference type="InterPro" id="IPR024072">
    <property type="entry name" value="DHFR-like_dom_sf"/>
</dbReference>
<dbReference type="InterPro" id="IPR004794">
    <property type="entry name" value="Eubact_RibD"/>
</dbReference>
<keyword evidence="9 12" id="KW-0521">NADP</keyword>
<comment type="pathway">
    <text evidence="3 12">Cofactor biosynthesis; riboflavin biosynthesis; 5-amino-6-(D-ribitylamino)uracil from GTP: step 3/4.</text>
</comment>
<dbReference type="InterPro" id="IPR002734">
    <property type="entry name" value="RibDG_C"/>
</dbReference>
<accession>A0ABP9BDM4</accession>
<evidence type="ECO:0000256" key="10">
    <source>
        <dbReference type="ARBA" id="ARBA00023002"/>
    </source>
</evidence>
<evidence type="ECO:0000256" key="6">
    <source>
        <dbReference type="ARBA" id="ARBA00022619"/>
    </source>
</evidence>
<evidence type="ECO:0000256" key="4">
    <source>
        <dbReference type="ARBA" id="ARBA00005259"/>
    </source>
</evidence>
<dbReference type="InterPro" id="IPR016192">
    <property type="entry name" value="APOBEC/CMP_deaminase_Zn-bd"/>
</dbReference>
<dbReference type="EMBL" id="BAABIQ010000035">
    <property type="protein sequence ID" value="GAA4794114.1"/>
    <property type="molecule type" value="Genomic_DNA"/>
</dbReference>
<feature type="domain" description="CMP/dCMP-type deaminase" evidence="13">
    <location>
        <begin position="2"/>
        <end position="131"/>
    </location>
</feature>
<evidence type="ECO:0000313" key="14">
    <source>
        <dbReference type="EMBL" id="GAA4794114.1"/>
    </source>
</evidence>
<evidence type="ECO:0000256" key="9">
    <source>
        <dbReference type="ARBA" id="ARBA00022857"/>
    </source>
</evidence>
<name>A0ABP9BDM4_9SPHI</name>
<comment type="catalytic activity">
    <reaction evidence="12">
        <text>5-amino-6-(5-phospho-D-ribitylamino)uracil + NADP(+) = 5-amino-6-(5-phospho-D-ribosylamino)uracil + NADPH + H(+)</text>
        <dbReference type="Rhea" id="RHEA:17845"/>
        <dbReference type="ChEBI" id="CHEBI:15378"/>
        <dbReference type="ChEBI" id="CHEBI:57783"/>
        <dbReference type="ChEBI" id="CHEBI:58349"/>
        <dbReference type="ChEBI" id="CHEBI:58421"/>
        <dbReference type="ChEBI" id="CHEBI:58453"/>
        <dbReference type="EC" id="1.1.1.193"/>
    </reaction>
</comment>
<dbReference type="Pfam" id="PF01872">
    <property type="entry name" value="RibD_C"/>
    <property type="match status" value="1"/>
</dbReference>
<proteinExistence type="inferred from homology"/>
<comment type="similarity">
    <text evidence="4 12">In the N-terminal section; belongs to the cytidine and deoxycytidylate deaminase family.</text>
</comment>
<dbReference type="NCBIfam" id="TIGR00326">
    <property type="entry name" value="eubact_ribD"/>
    <property type="match status" value="1"/>
</dbReference>
<comment type="cofactor">
    <cofactor evidence="12">
        <name>Zn(2+)</name>
        <dbReference type="ChEBI" id="CHEBI:29105"/>
    </cofactor>
    <text evidence="12">Binds 1 zinc ion.</text>
</comment>
<dbReference type="InterPro" id="IPR050765">
    <property type="entry name" value="Riboflavin_Biosynth_HTPR"/>
</dbReference>
<dbReference type="InterPro" id="IPR016193">
    <property type="entry name" value="Cytidine_deaminase-like"/>
</dbReference>
<comment type="function">
    <text evidence="1 12">Converts 2,5-diamino-6-(ribosylamino)-4(3h)-pyrimidinone 5'-phosphate into 5-amino-6-(ribosylamino)-2,4(1h,3h)-pyrimidinedione 5'-phosphate.</text>
</comment>
<sequence>MPNHEIYMRRCLELAQLGLGTVSPNPMVGALVVHNNKIIGEGWHRKYGAAHAEPNAIADVFNRYPNAADLLRASTVYVSLEPCSHQGKTPPCADLLIKHQVKKVVIACRDPFEQVNGRGIRKLQEAGIEVIEGVCQEEAAFVNRRFFTRVQKQRPYVLLKWAQTANGYFAPTDHTQRWITGPLAQRLSHQWRSQEDAILVGANTALIDNPQLTVRHWQGKNPKRIVIDKTLSLPQHLHLFDQTVDTIVFNAEKSEWQENLKYIALENFDLYLPQQLLYQLHLMDIQSLVVEGGVKTLRLFIDAGLWDEARVFEGDVYWEDGIEAPRLPMPPETKQQVGKDLWTTYFNQDAFSTFKRFV</sequence>
<comment type="catalytic activity">
    <reaction evidence="12">
        <text>2,5-diamino-6-hydroxy-4-(5-phosphoribosylamino)-pyrimidine + H2O + H(+) = 5-amino-6-(5-phospho-D-ribosylamino)uracil + NH4(+)</text>
        <dbReference type="Rhea" id="RHEA:21868"/>
        <dbReference type="ChEBI" id="CHEBI:15377"/>
        <dbReference type="ChEBI" id="CHEBI:15378"/>
        <dbReference type="ChEBI" id="CHEBI:28938"/>
        <dbReference type="ChEBI" id="CHEBI:58453"/>
        <dbReference type="ChEBI" id="CHEBI:58614"/>
        <dbReference type="EC" id="3.5.4.26"/>
    </reaction>
</comment>
<gene>
    <name evidence="14" type="primary">ribD</name>
    <name evidence="14" type="ORF">GCM10023231_23080</name>
</gene>
<comment type="caution">
    <text evidence="14">The sequence shown here is derived from an EMBL/GenBank/DDBJ whole genome shotgun (WGS) entry which is preliminary data.</text>
</comment>
<dbReference type="Gene3D" id="3.40.430.10">
    <property type="entry name" value="Dihydrofolate Reductase, subunit A"/>
    <property type="match status" value="1"/>
</dbReference>
<dbReference type="Proteomes" id="UP001501411">
    <property type="component" value="Unassembled WGS sequence"/>
</dbReference>
<dbReference type="InterPro" id="IPR002125">
    <property type="entry name" value="CMP_dCMP_dom"/>
</dbReference>
<evidence type="ECO:0000256" key="3">
    <source>
        <dbReference type="ARBA" id="ARBA00004910"/>
    </source>
</evidence>
<dbReference type="PROSITE" id="PS00903">
    <property type="entry name" value="CYT_DCMP_DEAMINASES_1"/>
    <property type="match status" value="1"/>
</dbReference>
<keyword evidence="10 12" id="KW-0560">Oxidoreductase</keyword>
<keyword evidence="12" id="KW-0378">Hydrolase</keyword>
<evidence type="ECO:0000256" key="5">
    <source>
        <dbReference type="ARBA" id="ARBA00007417"/>
    </source>
</evidence>
<comment type="pathway">
    <text evidence="2 12">Cofactor biosynthesis; riboflavin biosynthesis; 5-amino-6-(D-ribitylamino)uracil from GTP: step 2/4.</text>
</comment>
<dbReference type="Pfam" id="PF00383">
    <property type="entry name" value="dCMP_cyt_deam_1"/>
    <property type="match status" value="1"/>
</dbReference>
<keyword evidence="7 12" id="KW-0479">Metal-binding</keyword>
<organism evidence="14 15">
    <name type="scientific">Olivibacter ginsenosidimutans</name>
    <dbReference type="NCBI Taxonomy" id="1176537"/>
    <lineage>
        <taxon>Bacteria</taxon>
        <taxon>Pseudomonadati</taxon>
        <taxon>Bacteroidota</taxon>
        <taxon>Sphingobacteriia</taxon>
        <taxon>Sphingobacteriales</taxon>
        <taxon>Sphingobacteriaceae</taxon>
        <taxon>Olivibacter</taxon>
    </lineage>
</organism>
<dbReference type="CDD" id="cd01284">
    <property type="entry name" value="Riboflavin_deaminase-reductase"/>
    <property type="match status" value="1"/>
</dbReference>
<dbReference type="Gene3D" id="3.40.140.10">
    <property type="entry name" value="Cytidine Deaminase, domain 2"/>
    <property type="match status" value="1"/>
</dbReference>
<keyword evidence="8 12" id="KW-0862">Zinc</keyword>
<evidence type="ECO:0000256" key="7">
    <source>
        <dbReference type="ARBA" id="ARBA00022723"/>
    </source>
</evidence>
<evidence type="ECO:0000256" key="12">
    <source>
        <dbReference type="PIRNR" id="PIRNR006769"/>
    </source>
</evidence>
<dbReference type="EC" id="1.1.1.193" evidence="12"/>
<keyword evidence="11" id="KW-0511">Multifunctional enzyme</keyword>
<evidence type="ECO:0000259" key="13">
    <source>
        <dbReference type="PROSITE" id="PS51747"/>
    </source>
</evidence>
<evidence type="ECO:0000313" key="15">
    <source>
        <dbReference type="Proteomes" id="UP001501411"/>
    </source>
</evidence>
<dbReference type="SUPFAM" id="SSF53597">
    <property type="entry name" value="Dihydrofolate reductase-like"/>
    <property type="match status" value="1"/>
</dbReference>
<protein>
    <recommendedName>
        <fullName evidence="12">Riboflavin biosynthesis protein RibD</fullName>
    </recommendedName>
    <domain>
        <recommendedName>
            <fullName evidence="12">Diaminohydroxyphosphoribosylaminopyrimidine deaminase</fullName>
            <shortName evidence="12">DRAP deaminase</shortName>
            <ecNumber evidence="12">3.5.4.26</ecNumber>
        </recommendedName>
        <alternativeName>
            <fullName evidence="12">Riboflavin-specific deaminase</fullName>
        </alternativeName>
    </domain>
    <domain>
        <recommendedName>
            <fullName evidence="12">5-amino-6-(5-phosphoribosylamino)uracil reductase</fullName>
            <ecNumber evidence="12">1.1.1.193</ecNumber>
        </recommendedName>
        <alternativeName>
            <fullName evidence="12">HTP reductase</fullName>
        </alternativeName>
    </domain>
</protein>
<dbReference type="EC" id="3.5.4.26" evidence="12"/>
<keyword evidence="15" id="KW-1185">Reference proteome</keyword>
<dbReference type="PANTHER" id="PTHR38011">
    <property type="entry name" value="DIHYDROFOLATE REDUCTASE FAMILY PROTEIN (AFU_ORTHOLOGUE AFUA_8G06820)"/>
    <property type="match status" value="1"/>
</dbReference>
<dbReference type="PANTHER" id="PTHR38011:SF7">
    <property type="entry name" value="2,5-DIAMINO-6-RIBOSYLAMINO-4(3H)-PYRIMIDINONE 5'-PHOSPHATE REDUCTASE"/>
    <property type="match status" value="1"/>
</dbReference>
<keyword evidence="6 12" id="KW-0686">Riboflavin biosynthesis</keyword>
<evidence type="ECO:0000256" key="2">
    <source>
        <dbReference type="ARBA" id="ARBA00004882"/>
    </source>
</evidence>
<evidence type="ECO:0000256" key="1">
    <source>
        <dbReference type="ARBA" id="ARBA00002151"/>
    </source>
</evidence>
<reference evidence="15" key="1">
    <citation type="journal article" date="2019" name="Int. J. Syst. Evol. Microbiol.">
        <title>The Global Catalogue of Microorganisms (GCM) 10K type strain sequencing project: providing services to taxonomists for standard genome sequencing and annotation.</title>
        <authorList>
            <consortium name="The Broad Institute Genomics Platform"/>
            <consortium name="The Broad Institute Genome Sequencing Center for Infectious Disease"/>
            <person name="Wu L."/>
            <person name="Ma J."/>
        </authorList>
    </citation>
    <scope>NUCLEOTIDE SEQUENCE [LARGE SCALE GENOMIC DNA]</scope>
    <source>
        <strain evidence="15">JCM 18200</strain>
    </source>
</reference>
<dbReference type="PIRSF" id="PIRSF006769">
    <property type="entry name" value="RibD"/>
    <property type="match status" value="1"/>
</dbReference>
<dbReference type="RefSeq" id="WP_345231939.1">
    <property type="nucleotide sequence ID" value="NZ_BAABIQ010000035.1"/>
</dbReference>
<comment type="similarity">
    <text evidence="5 12">In the C-terminal section; belongs to the HTP reductase family.</text>
</comment>
<evidence type="ECO:0000256" key="11">
    <source>
        <dbReference type="ARBA" id="ARBA00023268"/>
    </source>
</evidence>
<dbReference type="PROSITE" id="PS51747">
    <property type="entry name" value="CYT_DCMP_DEAMINASES_2"/>
    <property type="match status" value="1"/>
</dbReference>